<sequence>MADWTGKVDVKASIALSTELALVTAVITALSSRFVLVRPEGAFTLATLCLGVALLLSGAFLAIAAVIPRLGRTGRPQRNFVYFGSLRHWEAEELQVALRETDPLEMLSVQLVAMSRIVWRKHLLVLCSLTVSALGLTFVALVAMLSL</sequence>
<evidence type="ECO:0000256" key="3">
    <source>
        <dbReference type="ARBA" id="ARBA00022692"/>
    </source>
</evidence>
<dbReference type="Pfam" id="PF18967">
    <property type="entry name" value="PycTM"/>
    <property type="match status" value="1"/>
</dbReference>
<evidence type="ECO:0000313" key="11">
    <source>
        <dbReference type="Proteomes" id="UP001166784"/>
    </source>
</evidence>
<dbReference type="EMBL" id="JAKWJU010000002">
    <property type="protein sequence ID" value="MCH6161606.1"/>
    <property type="molecule type" value="Genomic_DNA"/>
</dbReference>
<keyword evidence="6" id="KW-0051">Antiviral defense</keyword>
<keyword evidence="11" id="KW-1185">Reference proteome</keyword>
<evidence type="ECO:0000256" key="2">
    <source>
        <dbReference type="ARBA" id="ARBA00022475"/>
    </source>
</evidence>
<evidence type="ECO:0000256" key="4">
    <source>
        <dbReference type="ARBA" id="ARBA00022741"/>
    </source>
</evidence>
<protein>
    <submittedName>
        <fullName evidence="10">DUF5706 domain-containing protein</fullName>
    </submittedName>
</protein>
<feature type="transmembrane region" description="Helical" evidence="8">
    <location>
        <begin position="123"/>
        <end position="145"/>
    </location>
</feature>
<keyword evidence="5 8" id="KW-1133">Transmembrane helix</keyword>
<dbReference type="RefSeq" id="WP_241060150.1">
    <property type="nucleotide sequence ID" value="NZ_JAKWJU010000002.1"/>
</dbReference>
<keyword evidence="7 8" id="KW-0472">Membrane</keyword>
<gene>
    <name evidence="10" type="ORF">MMA15_14745</name>
</gene>
<feature type="transmembrane region" description="Helical" evidence="8">
    <location>
        <begin position="12"/>
        <end position="36"/>
    </location>
</feature>
<evidence type="ECO:0000256" key="6">
    <source>
        <dbReference type="ARBA" id="ARBA00023118"/>
    </source>
</evidence>
<dbReference type="Proteomes" id="UP001166784">
    <property type="component" value="Unassembled WGS sequence"/>
</dbReference>
<evidence type="ECO:0000259" key="9">
    <source>
        <dbReference type="Pfam" id="PF18967"/>
    </source>
</evidence>
<evidence type="ECO:0000256" key="8">
    <source>
        <dbReference type="SAM" id="Phobius"/>
    </source>
</evidence>
<evidence type="ECO:0000256" key="7">
    <source>
        <dbReference type="ARBA" id="ARBA00023136"/>
    </source>
</evidence>
<organism evidence="10 11">
    <name type="scientific">Streptomyces marispadix</name>
    <dbReference type="NCBI Taxonomy" id="2922868"/>
    <lineage>
        <taxon>Bacteria</taxon>
        <taxon>Bacillati</taxon>
        <taxon>Actinomycetota</taxon>
        <taxon>Actinomycetes</taxon>
        <taxon>Kitasatosporales</taxon>
        <taxon>Streptomycetaceae</taxon>
        <taxon>Streptomyces</taxon>
    </lineage>
</organism>
<name>A0ABS9SZ86_9ACTN</name>
<accession>A0ABS9SZ86</accession>
<feature type="transmembrane region" description="Helical" evidence="8">
    <location>
        <begin position="42"/>
        <end position="67"/>
    </location>
</feature>
<proteinExistence type="predicted"/>
<comment type="subcellular location">
    <subcellularLocation>
        <location evidence="1">Cell membrane</location>
    </subcellularLocation>
</comment>
<evidence type="ECO:0000256" key="1">
    <source>
        <dbReference type="ARBA" id="ARBA00004236"/>
    </source>
</evidence>
<keyword evidence="3 8" id="KW-0812">Transmembrane</keyword>
<reference evidence="10" key="1">
    <citation type="submission" date="2022-03" db="EMBL/GenBank/DDBJ databases">
        <authorList>
            <person name="Santos J.D.N."/>
            <person name="Kallscheuer N."/>
            <person name="Jogler C."/>
            <person name="Lage O.M."/>
        </authorList>
    </citation>
    <scope>NUCLEOTIDE SEQUENCE</scope>
    <source>
        <strain evidence="10">M600PL45_2</strain>
    </source>
</reference>
<feature type="domain" description="Pycsar effector protein" evidence="9">
    <location>
        <begin position="2"/>
        <end position="144"/>
    </location>
</feature>
<dbReference type="InterPro" id="IPR043760">
    <property type="entry name" value="PycTM_dom"/>
</dbReference>
<keyword evidence="2" id="KW-1003">Cell membrane</keyword>
<comment type="caution">
    <text evidence="10">The sequence shown here is derived from an EMBL/GenBank/DDBJ whole genome shotgun (WGS) entry which is preliminary data.</text>
</comment>
<keyword evidence="4" id="KW-0547">Nucleotide-binding</keyword>
<reference evidence="10" key="2">
    <citation type="journal article" date="2023" name="Int. J. Syst. Evol. Microbiol.">
        <title>Streptomyces marispadix sp. nov., isolated from marine beach sediment of the Northern Coast of Portugal.</title>
        <authorList>
            <person name="dos Santos J.D.N."/>
            <person name="Vitorino I.R."/>
            <person name="Kallscheuer N."/>
            <person name="Srivastava A."/>
            <person name="Krautwurst S."/>
            <person name="Marz M."/>
            <person name="Jogler C."/>
            <person name="Lobo Da Cunha A."/>
            <person name="Catita J."/>
            <person name="Goncalves H."/>
            <person name="Gonzalez I."/>
            <person name="Reyes F."/>
            <person name="Lage O.M."/>
        </authorList>
    </citation>
    <scope>NUCLEOTIDE SEQUENCE</scope>
    <source>
        <strain evidence="10">M600PL45_2</strain>
    </source>
</reference>
<evidence type="ECO:0000313" key="10">
    <source>
        <dbReference type="EMBL" id="MCH6161606.1"/>
    </source>
</evidence>
<evidence type="ECO:0000256" key="5">
    <source>
        <dbReference type="ARBA" id="ARBA00022989"/>
    </source>
</evidence>